<keyword evidence="2" id="KW-0472">Membrane</keyword>
<dbReference type="Proteomes" id="UP000326759">
    <property type="component" value="Unassembled WGS sequence"/>
</dbReference>
<evidence type="ECO:0000256" key="2">
    <source>
        <dbReference type="SAM" id="Phobius"/>
    </source>
</evidence>
<evidence type="ECO:0000256" key="1">
    <source>
        <dbReference type="SAM" id="MobiDB-lite"/>
    </source>
</evidence>
<reference evidence="3 4" key="1">
    <citation type="journal article" date="2019" name="PLoS Biol.">
        <title>Sex chromosomes control vertical transmission of feminizing Wolbachia symbionts in an isopod.</title>
        <authorList>
            <person name="Becking T."/>
            <person name="Chebbi M.A."/>
            <person name="Giraud I."/>
            <person name="Moumen B."/>
            <person name="Laverre T."/>
            <person name="Caubet Y."/>
            <person name="Peccoud J."/>
            <person name="Gilbert C."/>
            <person name="Cordaux R."/>
        </authorList>
    </citation>
    <scope>NUCLEOTIDE SEQUENCE [LARGE SCALE GENOMIC DNA]</scope>
    <source>
        <strain evidence="3">ANa2</strain>
        <tissue evidence="3">Whole body excluding digestive tract and cuticle</tissue>
    </source>
</reference>
<feature type="compositionally biased region" description="Basic and acidic residues" evidence="1">
    <location>
        <begin position="111"/>
        <end position="134"/>
    </location>
</feature>
<evidence type="ECO:0000313" key="3">
    <source>
        <dbReference type="EMBL" id="KAB7505534.1"/>
    </source>
</evidence>
<dbReference type="AlphaFoldDB" id="A0A5N5TFT1"/>
<dbReference type="OrthoDB" id="10319537at2759"/>
<proteinExistence type="predicted"/>
<name>A0A5N5TFT1_9CRUS</name>
<feature type="transmembrane region" description="Helical" evidence="2">
    <location>
        <begin position="27"/>
        <end position="47"/>
    </location>
</feature>
<keyword evidence="2" id="KW-1133">Transmembrane helix</keyword>
<comment type="caution">
    <text evidence="3">The sequence shown here is derived from an EMBL/GenBank/DDBJ whole genome shotgun (WGS) entry which is preliminary data.</text>
</comment>
<sequence>VVRGNSPSVIECAVEDTRRRKRITIPVILMLIVLLVLAIIGILGVIASKTLPKPNSYCLGEHFCIPLNLSAIKERAEAEAAMQDKSKDVNDKRRTLLPRLIPRVIGKIDTSGEKEDKSKVPEDKMIKTDSDVMHSRPRSPFMPREEDKVKEAYMRQREWNNQWDNRRSAAPPGVNPKVYWKNEL</sequence>
<accession>A0A5N5TFT1</accession>
<protein>
    <submittedName>
        <fullName evidence="3">Uncharacterized protein</fullName>
    </submittedName>
</protein>
<keyword evidence="2" id="KW-0812">Transmembrane</keyword>
<organism evidence="3 4">
    <name type="scientific">Armadillidium nasatum</name>
    <dbReference type="NCBI Taxonomy" id="96803"/>
    <lineage>
        <taxon>Eukaryota</taxon>
        <taxon>Metazoa</taxon>
        <taxon>Ecdysozoa</taxon>
        <taxon>Arthropoda</taxon>
        <taxon>Crustacea</taxon>
        <taxon>Multicrustacea</taxon>
        <taxon>Malacostraca</taxon>
        <taxon>Eumalacostraca</taxon>
        <taxon>Peracarida</taxon>
        <taxon>Isopoda</taxon>
        <taxon>Oniscidea</taxon>
        <taxon>Crinocheta</taxon>
        <taxon>Armadillidiidae</taxon>
        <taxon>Armadillidium</taxon>
    </lineage>
</organism>
<evidence type="ECO:0000313" key="4">
    <source>
        <dbReference type="Proteomes" id="UP000326759"/>
    </source>
</evidence>
<dbReference type="EMBL" id="SEYY01001199">
    <property type="protein sequence ID" value="KAB7505534.1"/>
    <property type="molecule type" value="Genomic_DNA"/>
</dbReference>
<gene>
    <name evidence="3" type="ORF">Anas_01657</name>
</gene>
<feature type="non-terminal residue" evidence="3">
    <location>
        <position position="1"/>
    </location>
</feature>
<feature type="region of interest" description="Disordered" evidence="1">
    <location>
        <begin position="111"/>
        <end position="148"/>
    </location>
</feature>
<keyword evidence="4" id="KW-1185">Reference proteome</keyword>
<feature type="region of interest" description="Disordered" evidence="1">
    <location>
        <begin position="163"/>
        <end position="184"/>
    </location>
</feature>